<accession>A0A8S1UK12</accession>
<keyword evidence="2" id="KW-1185">Reference proteome</keyword>
<sequence>MSNIYVTTSNINNVSSTQRKRIFDNTQPNQVQNHLQLPTQKQPDLSVNSLNIDPELSYIAPIEIEQQKPSSRIEGQIKSEIRNDQISQEDPAKQSLLKDVQLENLENIFTLFRSTVPMNQSNLQSSRLMTSNVEPQYYQQLEIDAENIRDRIKMEGRTVHTIIEKHSKIKQQKLNVTQQLKNIQSKLIQYDQCTSYSKFQREIKYEFNQFESKADELRDIFNEAFNFMSVISVAAYERLHKPFDESEIVSEAEFTSVSLKHFSDIELIAKEYEQILSEKRRLGNINQNHQQYKSICSKLLQLIKSFPQLEQEFQQKMINLQRVSSIYFKGVSRDIQICLSNYQLIIQDYRLSLASIDKIAIHKDLLQEYFDSFDYYQYLIFYLNQQPQNYKDNYYQFKYQKDEIKFIHVNQSKYFFAMKNKIYQKSCLYIDNIQNQINSQKTAVQFIIPLIDQFKKYKNNNFQDFFDQIFNNLQQSISKDQWQHLINLYQEVQQSKCTLKKLLVKLNTIQQQHPSLSEFKEKFIRKIETELKFIDSLNPKVEPYLNIQDIDTHVQYLTFKENYQKQRQIIDLKIQEIIVNLPQQLQLSDIESQNLKKINIEKFFSLSHQLEQTAIRLQRKKVSIDVEHIRLQLQQDIIFEKDVICLLESMQYLHTGNLQMIVEDFNEIDQKNNNSSLQQLIEVIIESEKRIELIQSDKLQDIKQVQVQGFKWILNLFKQYDQFRKNLIKLIFQMQKEEQIEYSRTIDISNFEDFIAINRFSHLFYYLNQYPRKYQHWAQIKNELIKVIISSFKISNKKVMEKIDVLGGDKPINLLQFDQDNTERILKWFQLEQNHSNIAKAVLLYQGYKKTKMSNSQFSSPYQQQDQKQRQLIEIQTKMFDVINKLKDQIEILPCEVKFAYHNAVDSYTEEELDKIIFTELQEEWVLDYMEKGQDLSFLADLQNNSGIFDTILLNQSLIFINLNQILQTQNEIDVKQIRSNLFQVIKHQT</sequence>
<evidence type="ECO:0000313" key="2">
    <source>
        <dbReference type="Proteomes" id="UP000689195"/>
    </source>
</evidence>
<organism evidence="1 2">
    <name type="scientific">Paramecium pentaurelia</name>
    <dbReference type="NCBI Taxonomy" id="43138"/>
    <lineage>
        <taxon>Eukaryota</taxon>
        <taxon>Sar</taxon>
        <taxon>Alveolata</taxon>
        <taxon>Ciliophora</taxon>
        <taxon>Intramacronucleata</taxon>
        <taxon>Oligohymenophorea</taxon>
        <taxon>Peniculida</taxon>
        <taxon>Parameciidae</taxon>
        <taxon>Paramecium</taxon>
    </lineage>
</organism>
<proteinExistence type="predicted"/>
<dbReference type="Proteomes" id="UP000689195">
    <property type="component" value="Unassembled WGS sequence"/>
</dbReference>
<gene>
    <name evidence="1" type="ORF">PPENT_87.1.T0400228</name>
</gene>
<comment type="caution">
    <text evidence="1">The sequence shown here is derived from an EMBL/GenBank/DDBJ whole genome shotgun (WGS) entry which is preliminary data.</text>
</comment>
<protein>
    <submittedName>
        <fullName evidence="1">Uncharacterized protein</fullName>
    </submittedName>
</protein>
<dbReference type="OrthoDB" id="298425at2759"/>
<name>A0A8S1UK12_9CILI</name>
<dbReference type="EMBL" id="CAJJDO010000040">
    <property type="protein sequence ID" value="CAD8164112.1"/>
    <property type="molecule type" value="Genomic_DNA"/>
</dbReference>
<reference evidence="1" key="1">
    <citation type="submission" date="2021-01" db="EMBL/GenBank/DDBJ databases">
        <authorList>
            <consortium name="Genoscope - CEA"/>
            <person name="William W."/>
        </authorList>
    </citation>
    <scope>NUCLEOTIDE SEQUENCE</scope>
</reference>
<dbReference type="AlphaFoldDB" id="A0A8S1UK12"/>
<evidence type="ECO:0000313" key="1">
    <source>
        <dbReference type="EMBL" id="CAD8164112.1"/>
    </source>
</evidence>